<dbReference type="AlphaFoldDB" id="A0A841AAZ4"/>
<evidence type="ECO:0000256" key="6">
    <source>
        <dbReference type="ARBA" id="ARBA00023136"/>
    </source>
</evidence>
<feature type="transmembrane region" description="Helical" evidence="7">
    <location>
        <begin position="407"/>
        <end position="427"/>
    </location>
</feature>
<dbReference type="Proteomes" id="UP000588158">
    <property type="component" value="Unassembled WGS sequence"/>
</dbReference>
<evidence type="ECO:0000313" key="10">
    <source>
        <dbReference type="Proteomes" id="UP000588158"/>
    </source>
</evidence>
<keyword evidence="4 7" id="KW-0812">Transmembrane</keyword>
<dbReference type="GO" id="GO:0005886">
    <property type="term" value="C:plasma membrane"/>
    <property type="evidence" value="ECO:0007669"/>
    <property type="project" value="TreeGrafter"/>
</dbReference>
<name>A0A841AAZ4_9MICO</name>
<dbReference type="PANTHER" id="PTHR43867">
    <property type="entry name" value="CELLULOSE SYNTHASE CATALYTIC SUBUNIT A [UDP-FORMING]"/>
    <property type="match status" value="1"/>
</dbReference>
<evidence type="ECO:0000313" key="9">
    <source>
        <dbReference type="EMBL" id="MBB5832379.1"/>
    </source>
</evidence>
<dbReference type="InterPro" id="IPR001173">
    <property type="entry name" value="Glyco_trans_2-like"/>
</dbReference>
<accession>A0A841AAZ4</accession>
<dbReference type="InterPro" id="IPR050321">
    <property type="entry name" value="Glycosyltr_2/OpgH_subfam"/>
</dbReference>
<keyword evidence="10" id="KW-1185">Reference proteome</keyword>
<feature type="domain" description="Glycosyltransferase 2-like" evidence="8">
    <location>
        <begin position="205"/>
        <end position="381"/>
    </location>
</feature>
<dbReference type="SUPFAM" id="SSF53448">
    <property type="entry name" value="Nucleotide-diphospho-sugar transferases"/>
    <property type="match status" value="1"/>
</dbReference>
<evidence type="ECO:0000256" key="2">
    <source>
        <dbReference type="ARBA" id="ARBA00022676"/>
    </source>
</evidence>
<reference evidence="9 10" key="1">
    <citation type="submission" date="2020-08" db="EMBL/GenBank/DDBJ databases">
        <title>Sequencing the genomes of 1000 actinobacteria strains.</title>
        <authorList>
            <person name="Klenk H.-P."/>
        </authorList>
    </citation>
    <scope>NUCLEOTIDE SEQUENCE [LARGE SCALE GENOMIC DNA]</scope>
    <source>
        <strain evidence="9 10">DSM 28796</strain>
    </source>
</reference>
<dbReference type="GO" id="GO:0016760">
    <property type="term" value="F:cellulose synthase (UDP-forming) activity"/>
    <property type="evidence" value="ECO:0007669"/>
    <property type="project" value="UniProtKB-EC"/>
</dbReference>
<feature type="transmembrane region" description="Helical" evidence="7">
    <location>
        <begin position="366"/>
        <end position="387"/>
    </location>
</feature>
<dbReference type="EMBL" id="JACHLZ010000001">
    <property type="protein sequence ID" value="MBB5832379.1"/>
    <property type="molecule type" value="Genomic_DNA"/>
</dbReference>
<sequence>MPRSAHDLASVDRFTPVSRRAAATDRFSPVMILLTLLATVGCLAYGVFLLQPSHRGDLIPWLLVIVSEAILVLHALCAMWTVLAGTRDVRDHEYWRARDDLYLLSRLSQRGDPSRWPLQLNGRRVDVDVLITVFGEPLEVVRRTATAAMAIRGRHEVWILDDGRSDEVRALAAQIGCRYVRRLSGGGAKAGNVNHALTLAKSEFFVILDADFVPLPGLLEETLPFFTNETVAFVQTPQTYGNLHNVISRGAGYMQAMFYRFIQPGRNHFNAAFCVGTNVVFRRRAIDDIGGMVTDSKSEDVWTSLTLHERGWRSIFLPTTLAIGDAPDTIVAYSKQQLRWATGGFEILLQANPLSPRRRLSLDQRLMYFITATHYLTGIVPGVLLMVPALEVFFDLRPVSMDVGWGTWVVFYGGFYVLQIVLAFFTLGSFRWEVLTLAACSFPIYTKALVNAVTGRDQAWSVTGAQKQVSPFTVMGPQVCMLVFLLCTTAVGIWRDTMLGRPSIATLWCAVNSAVLLILVVVALGEIRAARTGSLAARADRAKVLATSAALAAPMPLSTPADAVAARHARTRLMRTTS</sequence>
<evidence type="ECO:0000256" key="7">
    <source>
        <dbReference type="SAM" id="Phobius"/>
    </source>
</evidence>
<keyword evidence="5 7" id="KW-1133">Transmembrane helix</keyword>
<dbReference type="CDD" id="cd06421">
    <property type="entry name" value="CESA_CelA_like"/>
    <property type="match status" value="1"/>
</dbReference>
<dbReference type="Gene3D" id="3.90.550.10">
    <property type="entry name" value="Spore Coat Polysaccharide Biosynthesis Protein SpsA, Chain A"/>
    <property type="match status" value="1"/>
</dbReference>
<evidence type="ECO:0000259" key="8">
    <source>
        <dbReference type="Pfam" id="PF13632"/>
    </source>
</evidence>
<keyword evidence="3 9" id="KW-0808">Transferase</keyword>
<feature type="transmembrane region" description="Helical" evidence="7">
    <location>
        <begin position="61"/>
        <end position="83"/>
    </location>
</feature>
<feature type="transmembrane region" description="Helical" evidence="7">
    <location>
        <begin position="506"/>
        <end position="525"/>
    </location>
</feature>
<protein>
    <submittedName>
        <fullName evidence="9">Cellulose synthase (UDP-forming)</fullName>
        <ecNumber evidence="9">2.4.1.12</ecNumber>
    </submittedName>
</protein>
<proteinExistence type="predicted"/>
<dbReference type="EC" id="2.4.1.12" evidence="9"/>
<evidence type="ECO:0000256" key="1">
    <source>
        <dbReference type="ARBA" id="ARBA00004141"/>
    </source>
</evidence>
<evidence type="ECO:0000256" key="5">
    <source>
        <dbReference type="ARBA" id="ARBA00022989"/>
    </source>
</evidence>
<gene>
    <name evidence="9" type="ORF">HNR70_002192</name>
</gene>
<dbReference type="PANTHER" id="PTHR43867:SF2">
    <property type="entry name" value="CELLULOSE SYNTHASE CATALYTIC SUBUNIT A [UDP-FORMING]"/>
    <property type="match status" value="1"/>
</dbReference>
<keyword evidence="6 7" id="KW-0472">Membrane</keyword>
<keyword evidence="2 9" id="KW-0328">Glycosyltransferase</keyword>
<dbReference type="RefSeq" id="WP_184325719.1">
    <property type="nucleotide sequence ID" value="NZ_JACHLZ010000001.1"/>
</dbReference>
<organism evidence="9 10">
    <name type="scientific">Brachybacterium aquaticum</name>
    <dbReference type="NCBI Taxonomy" id="1432564"/>
    <lineage>
        <taxon>Bacteria</taxon>
        <taxon>Bacillati</taxon>
        <taxon>Actinomycetota</taxon>
        <taxon>Actinomycetes</taxon>
        <taxon>Micrococcales</taxon>
        <taxon>Dermabacteraceae</taxon>
        <taxon>Brachybacterium</taxon>
    </lineage>
</organism>
<comment type="caution">
    <text evidence="9">The sequence shown here is derived from an EMBL/GenBank/DDBJ whole genome shotgun (WGS) entry which is preliminary data.</text>
</comment>
<dbReference type="Pfam" id="PF13632">
    <property type="entry name" value="Glyco_trans_2_3"/>
    <property type="match status" value="1"/>
</dbReference>
<evidence type="ECO:0000256" key="4">
    <source>
        <dbReference type="ARBA" id="ARBA00022692"/>
    </source>
</evidence>
<feature type="transmembrane region" description="Helical" evidence="7">
    <location>
        <begin position="27"/>
        <end position="49"/>
    </location>
</feature>
<evidence type="ECO:0000256" key="3">
    <source>
        <dbReference type="ARBA" id="ARBA00022679"/>
    </source>
</evidence>
<comment type="subcellular location">
    <subcellularLocation>
        <location evidence="1">Membrane</location>
        <topology evidence="1">Multi-pass membrane protein</topology>
    </subcellularLocation>
</comment>
<feature type="transmembrane region" description="Helical" evidence="7">
    <location>
        <begin position="474"/>
        <end position="494"/>
    </location>
</feature>
<dbReference type="InterPro" id="IPR029044">
    <property type="entry name" value="Nucleotide-diphossugar_trans"/>
</dbReference>